<protein>
    <submittedName>
        <fullName evidence="3">Uncharacterized protein</fullName>
    </submittedName>
</protein>
<keyword evidence="4" id="KW-1185">Reference proteome</keyword>
<evidence type="ECO:0000313" key="4">
    <source>
        <dbReference type="Proteomes" id="UP000654075"/>
    </source>
</evidence>
<sequence length="364" mass="39378">MAAAVVVRPPARPAARFRRLRLPLAGFIPALATFALSWTLFHRGSSPTFVAQPDRVRASGPPPRRRDALCQFLTGLAVPGAAGWLSNTGSASADSNILLDARDMIIKSGRDKSAYEAREGGFLGANKYKKPTQNYNATDLQSFLPQLYLTRRAFETILVQLDSPKIDFTDPITFEVLRQQNRQEPTKIIRKDLYRTTLWLKSKFSDPDIANTEYERLKRALDEEDSQCLVLSRSESDVLPVSALRTTKRNVQAVIDALDDLLLLLPGEEQQAAKAVADTKNIAVIRLPERGSQRVARSSSAAPVAGKSLISDDAKAADAKPAEAKAPAAKADTAKKTADSKAADAPSAVATGAAGMEAVALLDR</sequence>
<evidence type="ECO:0000256" key="1">
    <source>
        <dbReference type="SAM" id="MobiDB-lite"/>
    </source>
</evidence>
<proteinExistence type="predicted"/>
<feature type="compositionally biased region" description="Basic and acidic residues" evidence="1">
    <location>
        <begin position="310"/>
        <end position="323"/>
    </location>
</feature>
<accession>A0A813D5M2</accession>
<feature type="compositionally biased region" description="Basic and acidic residues" evidence="1">
    <location>
        <begin position="332"/>
        <end position="342"/>
    </location>
</feature>
<gene>
    <name evidence="3" type="ORF">PGLA1383_LOCUS65</name>
</gene>
<reference evidence="3" key="1">
    <citation type="submission" date="2021-02" db="EMBL/GenBank/DDBJ databases">
        <authorList>
            <person name="Dougan E. K."/>
            <person name="Rhodes N."/>
            <person name="Thang M."/>
            <person name="Chan C."/>
        </authorList>
    </citation>
    <scope>NUCLEOTIDE SEQUENCE</scope>
</reference>
<evidence type="ECO:0000256" key="2">
    <source>
        <dbReference type="SAM" id="Phobius"/>
    </source>
</evidence>
<dbReference type="AlphaFoldDB" id="A0A813D5M2"/>
<feature type="transmembrane region" description="Helical" evidence="2">
    <location>
        <begin position="20"/>
        <end position="41"/>
    </location>
</feature>
<keyword evidence="2" id="KW-0812">Transmembrane</keyword>
<organism evidence="3 4">
    <name type="scientific">Polarella glacialis</name>
    <name type="common">Dinoflagellate</name>
    <dbReference type="NCBI Taxonomy" id="89957"/>
    <lineage>
        <taxon>Eukaryota</taxon>
        <taxon>Sar</taxon>
        <taxon>Alveolata</taxon>
        <taxon>Dinophyceae</taxon>
        <taxon>Suessiales</taxon>
        <taxon>Suessiaceae</taxon>
        <taxon>Polarella</taxon>
    </lineage>
</organism>
<evidence type="ECO:0000313" key="3">
    <source>
        <dbReference type="EMBL" id="CAE8581032.1"/>
    </source>
</evidence>
<dbReference type="EMBL" id="CAJNNV010000011">
    <property type="protein sequence ID" value="CAE8581032.1"/>
    <property type="molecule type" value="Genomic_DNA"/>
</dbReference>
<comment type="caution">
    <text evidence="3">The sequence shown here is derived from an EMBL/GenBank/DDBJ whole genome shotgun (WGS) entry which is preliminary data.</text>
</comment>
<dbReference type="Proteomes" id="UP000654075">
    <property type="component" value="Unassembled WGS sequence"/>
</dbReference>
<keyword evidence="2" id="KW-1133">Transmembrane helix</keyword>
<dbReference type="OrthoDB" id="422561at2759"/>
<name>A0A813D5M2_POLGL</name>
<feature type="region of interest" description="Disordered" evidence="1">
    <location>
        <begin position="310"/>
        <end position="349"/>
    </location>
</feature>
<keyword evidence="2" id="KW-0472">Membrane</keyword>